<dbReference type="Gene3D" id="1.25.40.20">
    <property type="entry name" value="Ankyrin repeat-containing domain"/>
    <property type="match status" value="1"/>
</dbReference>
<evidence type="ECO:0000256" key="3">
    <source>
        <dbReference type="SAM" id="MobiDB-lite"/>
    </source>
</evidence>
<feature type="repeat" description="ANK" evidence="1">
    <location>
        <begin position="41"/>
        <end position="73"/>
    </location>
</feature>
<dbReference type="PROSITE" id="PS50088">
    <property type="entry name" value="ANK_REPEAT"/>
    <property type="match status" value="2"/>
</dbReference>
<accession>A0A9D3MAR5</accession>
<dbReference type="InterPro" id="IPR042335">
    <property type="entry name" value="ANKRD53"/>
</dbReference>
<proteinExistence type="predicted"/>
<evidence type="ECO:0000256" key="2">
    <source>
        <dbReference type="SAM" id="Coils"/>
    </source>
</evidence>
<keyword evidence="5" id="KW-1185">Reference proteome</keyword>
<gene>
    <name evidence="4" type="ORF">ANANG_G00140400</name>
</gene>
<comment type="caution">
    <text evidence="4">The sequence shown here is derived from an EMBL/GenBank/DDBJ whole genome shotgun (WGS) entry which is preliminary data.</text>
</comment>
<evidence type="ECO:0008006" key="6">
    <source>
        <dbReference type="Google" id="ProtNLM"/>
    </source>
</evidence>
<dbReference type="PANTHER" id="PTHR24160">
    <property type="entry name" value="ANKYRIN REPEAT DOMAIN-CONTAINING PROTEIN 53"/>
    <property type="match status" value="1"/>
</dbReference>
<reference evidence="4" key="1">
    <citation type="submission" date="2021-01" db="EMBL/GenBank/DDBJ databases">
        <title>A chromosome-scale assembly of European eel, Anguilla anguilla.</title>
        <authorList>
            <person name="Henkel C."/>
            <person name="Jong-Raadsen S.A."/>
            <person name="Dufour S."/>
            <person name="Weltzien F.-A."/>
            <person name="Palstra A.P."/>
            <person name="Pelster B."/>
            <person name="Spaink H.P."/>
            <person name="Van Den Thillart G.E."/>
            <person name="Jansen H."/>
            <person name="Zahm M."/>
            <person name="Klopp C."/>
            <person name="Cedric C."/>
            <person name="Louis A."/>
            <person name="Berthelot C."/>
            <person name="Parey E."/>
            <person name="Roest Crollius H."/>
            <person name="Montfort J."/>
            <person name="Robinson-Rechavi M."/>
            <person name="Bucao C."/>
            <person name="Bouchez O."/>
            <person name="Gislard M."/>
            <person name="Lluch J."/>
            <person name="Milhes M."/>
            <person name="Lampietro C."/>
            <person name="Lopez Roques C."/>
            <person name="Donnadieu C."/>
            <person name="Braasch I."/>
            <person name="Desvignes T."/>
            <person name="Postlethwait J."/>
            <person name="Bobe J."/>
            <person name="Guiguen Y."/>
            <person name="Dirks R."/>
        </authorList>
    </citation>
    <scope>NUCLEOTIDE SEQUENCE</scope>
    <source>
        <strain evidence="4">Tag_6206</strain>
        <tissue evidence="4">Liver</tissue>
    </source>
</reference>
<protein>
    <recommendedName>
        <fullName evidence="6">Ankyrin repeat domain-containing protein 53</fullName>
    </recommendedName>
</protein>
<keyword evidence="2" id="KW-0175">Coiled coil</keyword>
<organism evidence="4 5">
    <name type="scientific">Anguilla anguilla</name>
    <name type="common">European freshwater eel</name>
    <name type="synonym">Muraena anguilla</name>
    <dbReference type="NCBI Taxonomy" id="7936"/>
    <lineage>
        <taxon>Eukaryota</taxon>
        <taxon>Metazoa</taxon>
        <taxon>Chordata</taxon>
        <taxon>Craniata</taxon>
        <taxon>Vertebrata</taxon>
        <taxon>Euteleostomi</taxon>
        <taxon>Actinopterygii</taxon>
        <taxon>Neopterygii</taxon>
        <taxon>Teleostei</taxon>
        <taxon>Anguilliformes</taxon>
        <taxon>Anguillidae</taxon>
        <taxon>Anguilla</taxon>
    </lineage>
</organism>
<dbReference type="GO" id="GO:0060236">
    <property type="term" value="P:regulation of mitotic spindle organization"/>
    <property type="evidence" value="ECO:0007669"/>
    <property type="project" value="TreeGrafter"/>
</dbReference>
<dbReference type="Proteomes" id="UP001044222">
    <property type="component" value="Chromosome 7"/>
</dbReference>
<dbReference type="GO" id="GO:0031116">
    <property type="term" value="P:positive regulation of microtubule polymerization"/>
    <property type="evidence" value="ECO:0007669"/>
    <property type="project" value="TreeGrafter"/>
</dbReference>
<dbReference type="EMBL" id="JAFIRN010000007">
    <property type="protein sequence ID" value="KAG5845554.1"/>
    <property type="molecule type" value="Genomic_DNA"/>
</dbReference>
<dbReference type="SMART" id="SM00248">
    <property type="entry name" value="ANK"/>
    <property type="match status" value="4"/>
</dbReference>
<dbReference type="PROSITE" id="PS50297">
    <property type="entry name" value="ANK_REP_REGION"/>
    <property type="match status" value="2"/>
</dbReference>
<keyword evidence="1" id="KW-0040">ANK repeat</keyword>
<feature type="region of interest" description="Disordered" evidence="3">
    <location>
        <begin position="224"/>
        <end position="307"/>
    </location>
</feature>
<dbReference type="Pfam" id="PF13637">
    <property type="entry name" value="Ank_4"/>
    <property type="match status" value="1"/>
</dbReference>
<dbReference type="GO" id="GO:0007080">
    <property type="term" value="P:mitotic metaphase chromosome alignment"/>
    <property type="evidence" value="ECO:0007669"/>
    <property type="project" value="TreeGrafter"/>
</dbReference>
<dbReference type="InterPro" id="IPR002110">
    <property type="entry name" value="Ankyrin_rpt"/>
</dbReference>
<dbReference type="AlphaFoldDB" id="A0A9D3MAR5"/>
<feature type="compositionally biased region" description="Basic and acidic residues" evidence="3">
    <location>
        <begin position="283"/>
        <end position="299"/>
    </location>
</feature>
<evidence type="ECO:0000256" key="1">
    <source>
        <dbReference type="PROSITE-ProRule" id="PRU00023"/>
    </source>
</evidence>
<sequence>MKRVLQQAPPESDVFQAAASGDQAWLLLSLRNVPLKQTDKQGLSLLHVAAMHGHPGCLKLLLELGGTDTDVNASCPRGRRPMHMAVSEQSRPLHSLACLTCLLEHGALPNVSTEEGLTPLHLAATQGLLDCAKVLVKVGADISARDSRGHTALDLARLWGHRAIARFLKDRMWQEENQRQWERCNELLKLRKTLVRRHQQMQDEAKVARQAISEQSVEEWARLKGVPVPQPAPKSALSRGSAQRCSAERKTPIRERKKHAGPRGRGAGGPHEHQTRGAPPQPDMRDRVTLSKGAPDRAPRSAQLGGSAYDLPALPWDTIQRGLFPNAYRPRLVSPLSFHPVRVQDLPRLSAPTHGTSPWTEVAMHLAETLEPGRY</sequence>
<evidence type="ECO:0000313" key="5">
    <source>
        <dbReference type="Proteomes" id="UP001044222"/>
    </source>
</evidence>
<dbReference type="PANTHER" id="PTHR24160:SF1">
    <property type="entry name" value="ANKYRIN REPEAT DOMAIN-CONTAINING PROTEIN 53"/>
    <property type="match status" value="1"/>
</dbReference>
<dbReference type="InterPro" id="IPR036770">
    <property type="entry name" value="Ankyrin_rpt-contain_sf"/>
</dbReference>
<feature type="repeat" description="ANK" evidence="1">
    <location>
        <begin position="115"/>
        <end position="147"/>
    </location>
</feature>
<evidence type="ECO:0000313" key="4">
    <source>
        <dbReference type="EMBL" id="KAG5845554.1"/>
    </source>
</evidence>
<dbReference type="GO" id="GO:0000922">
    <property type="term" value="C:spindle pole"/>
    <property type="evidence" value="ECO:0007669"/>
    <property type="project" value="TreeGrafter"/>
</dbReference>
<dbReference type="Pfam" id="PF13857">
    <property type="entry name" value="Ank_5"/>
    <property type="match status" value="1"/>
</dbReference>
<dbReference type="SUPFAM" id="SSF48403">
    <property type="entry name" value="Ankyrin repeat"/>
    <property type="match status" value="1"/>
</dbReference>
<feature type="coiled-coil region" evidence="2">
    <location>
        <begin position="184"/>
        <end position="211"/>
    </location>
</feature>
<name>A0A9D3MAR5_ANGAN</name>
<dbReference type="GO" id="GO:1902412">
    <property type="term" value="P:regulation of mitotic cytokinesis"/>
    <property type="evidence" value="ECO:0007669"/>
    <property type="project" value="InterPro"/>
</dbReference>